<proteinExistence type="inferred from homology"/>
<dbReference type="Pfam" id="PF02566">
    <property type="entry name" value="OsmC"/>
    <property type="match status" value="1"/>
</dbReference>
<accession>A0A813MDE7</accession>
<evidence type="ECO:0000256" key="1">
    <source>
        <dbReference type="ARBA" id="ARBA00007378"/>
    </source>
</evidence>
<protein>
    <recommendedName>
        <fullName evidence="5">Organic hydroperoxide resistance protein</fullName>
    </recommendedName>
</protein>
<dbReference type="InterPro" id="IPR019953">
    <property type="entry name" value="OHR"/>
</dbReference>
<dbReference type="Gene3D" id="3.30.300.20">
    <property type="match status" value="1"/>
</dbReference>
<dbReference type="EMBL" id="CAJOBB010000977">
    <property type="protein sequence ID" value="CAF3787746.1"/>
    <property type="molecule type" value="Genomic_DNA"/>
</dbReference>
<comment type="similarity">
    <text evidence="1">Belongs to the OsmC/Ohr family.</text>
</comment>
<dbReference type="InterPro" id="IPR015946">
    <property type="entry name" value="KH_dom-like_a/b"/>
</dbReference>
<dbReference type="Proteomes" id="UP000663860">
    <property type="component" value="Unassembled WGS sequence"/>
</dbReference>
<evidence type="ECO:0008006" key="5">
    <source>
        <dbReference type="Google" id="ProtNLM"/>
    </source>
</evidence>
<evidence type="ECO:0000313" key="2">
    <source>
        <dbReference type="EMBL" id="CAF0718570.1"/>
    </source>
</evidence>
<dbReference type="EMBL" id="CAJNOE010000007">
    <property type="protein sequence ID" value="CAF0718570.1"/>
    <property type="molecule type" value="Genomic_DNA"/>
</dbReference>
<organism evidence="2 4">
    <name type="scientific">Adineta steineri</name>
    <dbReference type="NCBI Taxonomy" id="433720"/>
    <lineage>
        <taxon>Eukaryota</taxon>
        <taxon>Metazoa</taxon>
        <taxon>Spiralia</taxon>
        <taxon>Gnathifera</taxon>
        <taxon>Rotifera</taxon>
        <taxon>Eurotatoria</taxon>
        <taxon>Bdelloidea</taxon>
        <taxon>Adinetida</taxon>
        <taxon>Adinetidae</taxon>
        <taxon>Adineta</taxon>
    </lineage>
</organism>
<sequence>MAQNLLRPLTSFRGINSLAGSVRAYSVMYTAHCTATGGRDGRAKCDDDPAHLDVKLVRPKEMGGTGGDGTNPEELFAAGYSGCFLGAMGLAAKNLHKTLPKSTTVTASVSIGKHGNGNLGLKVDLTAKLPGATQADADAIVKAAHQICPYSHATRNNVDVQLKATT</sequence>
<reference evidence="2" key="1">
    <citation type="submission" date="2021-02" db="EMBL/GenBank/DDBJ databases">
        <authorList>
            <person name="Nowell W R."/>
        </authorList>
    </citation>
    <scope>NUCLEOTIDE SEQUENCE</scope>
</reference>
<comment type="caution">
    <text evidence="2">The sequence shown here is derived from an EMBL/GenBank/DDBJ whole genome shotgun (WGS) entry which is preliminary data.</text>
</comment>
<name>A0A813MDE7_9BILA</name>
<dbReference type="GO" id="GO:0006979">
    <property type="term" value="P:response to oxidative stress"/>
    <property type="evidence" value="ECO:0007669"/>
    <property type="project" value="InterPro"/>
</dbReference>
<dbReference type="NCBIfam" id="TIGR03561">
    <property type="entry name" value="organ_hyd_perox"/>
    <property type="match status" value="1"/>
</dbReference>
<dbReference type="InterPro" id="IPR003718">
    <property type="entry name" value="OsmC/Ohr_fam"/>
</dbReference>
<dbReference type="InterPro" id="IPR036102">
    <property type="entry name" value="OsmC/Ohrsf"/>
</dbReference>
<dbReference type="PANTHER" id="PTHR33797">
    <property type="entry name" value="ORGANIC HYDROPEROXIDE RESISTANCE PROTEIN-LIKE"/>
    <property type="match status" value="1"/>
</dbReference>
<dbReference type="SUPFAM" id="SSF82784">
    <property type="entry name" value="OsmC-like"/>
    <property type="match status" value="1"/>
</dbReference>
<dbReference type="Proteomes" id="UP000663868">
    <property type="component" value="Unassembled WGS sequence"/>
</dbReference>
<dbReference type="PANTHER" id="PTHR33797:SF2">
    <property type="entry name" value="ORGANIC HYDROPEROXIDE RESISTANCE PROTEIN-LIKE"/>
    <property type="match status" value="1"/>
</dbReference>
<gene>
    <name evidence="2" type="ORF">IZO911_LOCUS1626</name>
    <name evidence="3" type="ORF">KXQ929_LOCUS16267</name>
</gene>
<dbReference type="AlphaFoldDB" id="A0A813MDE7"/>
<dbReference type="Gene3D" id="2.20.25.10">
    <property type="match status" value="1"/>
</dbReference>
<evidence type="ECO:0000313" key="3">
    <source>
        <dbReference type="EMBL" id="CAF3787746.1"/>
    </source>
</evidence>
<evidence type="ECO:0000313" key="4">
    <source>
        <dbReference type="Proteomes" id="UP000663860"/>
    </source>
</evidence>